<dbReference type="Proteomes" id="UP000887116">
    <property type="component" value="Unassembled WGS sequence"/>
</dbReference>
<name>A0A8X6LU58_TRICU</name>
<dbReference type="EMBL" id="BMAO01037865">
    <property type="protein sequence ID" value="GFR20782.1"/>
    <property type="molecule type" value="Genomic_DNA"/>
</dbReference>
<accession>A0A8X6LU58</accession>
<organism evidence="1 2">
    <name type="scientific">Trichonephila clavata</name>
    <name type="common">Joro spider</name>
    <name type="synonym">Nephila clavata</name>
    <dbReference type="NCBI Taxonomy" id="2740835"/>
    <lineage>
        <taxon>Eukaryota</taxon>
        <taxon>Metazoa</taxon>
        <taxon>Ecdysozoa</taxon>
        <taxon>Arthropoda</taxon>
        <taxon>Chelicerata</taxon>
        <taxon>Arachnida</taxon>
        <taxon>Araneae</taxon>
        <taxon>Araneomorphae</taxon>
        <taxon>Entelegynae</taxon>
        <taxon>Araneoidea</taxon>
        <taxon>Nephilidae</taxon>
        <taxon>Trichonephila</taxon>
    </lineage>
</organism>
<comment type="caution">
    <text evidence="1">The sequence shown here is derived from an EMBL/GenBank/DDBJ whole genome shotgun (WGS) entry which is preliminary data.</text>
</comment>
<protein>
    <submittedName>
        <fullName evidence="1">Uncharacterized protein</fullName>
    </submittedName>
</protein>
<keyword evidence="2" id="KW-1185">Reference proteome</keyword>
<sequence length="430" mass="47120">MSLIVLYPTTSGEAKTALRFSASQNMRTNRYKVFCDTLGSVLYPTTSGEAKTALRFSASQNMRTVGDCSREMISCFLSFHRIDIKISVTLLDSVLYPTTSGEAKTASRSSASQNMRTVVLYPTTSGEAKTASRFSASQNMRTVVLYPTTSGEAKTALRSSASQNMRTVGDCSREMISGFLSFHIIDIKFSVTLLDTVLYNTTSGEAKTALRFSASQNMRTVVLYPTTSGEAKTALRFSASQNMRTVGDCTREMISGFLSFHRIDIRFPVIYLDSVQYPTTSGEAKPALRFSASQNMRTVVQYPTTSGEAKPALRFSASQNMRTVVLYPTTSGEAKTALRVSASQNIRTVVLYPTTSGEAKTALRFSSSQNMRTVVLYPTTSGEAKTALRFSASQNMRTVGDCSREMISGFPSFHIIDIKFFCDTLGYSSV</sequence>
<evidence type="ECO:0000313" key="2">
    <source>
        <dbReference type="Proteomes" id="UP000887116"/>
    </source>
</evidence>
<gene>
    <name evidence="1" type="ORF">TNCT_681071</name>
</gene>
<evidence type="ECO:0000313" key="1">
    <source>
        <dbReference type="EMBL" id="GFR20782.1"/>
    </source>
</evidence>
<dbReference type="AlphaFoldDB" id="A0A8X6LU58"/>
<proteinExistence type="predicted"/>
<reference evidence="1" key="1">
    <citation type="submission" date="2020-07" db="EMBL/GenBank/DDBJ databases">
        <title>Multicomponent nature underlies the extraordinary mechanical properties of spider dragline silk.</title>
        <authorList>
            <person name="Kono N."/>
            <person name="Nakamura H."/>
            <person name="Mori M."/>
            <person name="Yoshida Y."/>
            <person name="Ohtoshi R."/>
            <person name="Malay A.D."/>
            <person name="Moran D.A.P."/>
            <person name="Tomita M."/>
            <person name="Numata K."/>
            <person name="Arakawa K."/>
        </authorList>
    </citation>
    <scope>NUCLEOTIDE SEQUENCE</scope>
</reference>